<reference evidence="4 5" key="1">
    <citation type="submission" date="2016-10" db="EMBL/GenBank/DDBJ databases">
        <authorList>
            <person name="Varghese N."/>
            <person name="Submissions S."/>
        </authorList>
    </citation>
    <scope>NUCLEOTIDE SEQUENCE [LARGE SCALE GENOMIC DNA]</scope>
    <source>
        <strain evidence="4 5">DSM 16392</strain>
    </source>
</reference>
<dbReference type="Pfam" id="PF13239">
    <property type="entry name" value="2TM"/>
    <property type="match status" value="1"/>
</dbReference>
<gene>
    <name evidence="4" type="ORF">SAMN04488518_101676</name>
</gene>
<dbReference type="SMART" id="SM00530">
    <property type="entry name" value="HTH_XRE"/>
    <property type="match status" value="1"/>
</dbReference>
<dbReference type="Pfam" id="PF01381">
    <property type="entry name" value="HTH_3"/>
    <property type="match status" value="1"/>
</dbReference>
<comment type="caution">
    <text evidence="4">The sequence shown here is derived from an EMBL/GenBank/DDBJ whole genome shotgun (WGS) entry which is preliminary data.</text>
</comment>
<keyword evidence="2" id="KW-0812">Transmembrane</keyword>
<evidence type="ECO:0000256" key="1">
    <source>
        <dbReference type="ARBA" id="ARBA00023125"/>
    </source>
</evidence>
<dbReference type="Proteomes" id="UP000199598">
    <property type="component" value="Unassembled WGS sequence"/>
</dbReference>
<dbReference type="PANTHER" id="PTHR46797:SF1">
    <property type="entry name" value="METHYLPHOSPHONATE SYNTHASE"/>
    <property type="match status" value="1"/>
</dbReference>
<dbReference type="InterPro" id="IPR001387">
    <property type="entry name" value="Cro/C1-type_HTH"/>
</dbReference>
<dbReference type="PROSITE" id="PS50943">
    <property type="entry name" value="HTH_CROC1"/>
    <property type="match status" value="1"/>
</dbReference>
<name>A0A1I3VZV0_9HYPH</name>
<evidence type="ECO:0000313" key="5">
    <source>
        <dbReference type="Proteomes" id="UP000199598"/>
    </source>
</evidence>
<dbReference type="Gene3D" id="1.10.260.40">
    <property type="entry name" value="lambda repressor-like DNA-binding domains"/>
    <property type="match status" value="1"/>
</dbReference>
<evidence type="ECO:0000256" key="2">
    <source>
        <dbReference type="SAM" id="Phobius"/>
    </source>
</evidence>
<dbReference type="CDD" id="cd00093">
    <property type="entry name" value="HTH_XRE"/>
    <property type="match status" value="1"/>
</dbReference>
<dbReference type="SUPFAM" id="SSF47413">
    <property type="entry name" value="lambda repressor-like DNA-binding domains"/>
    <property type="match status" value="1"/>
</dbReference>
<dbReference type="EMBL" id="FOSK01000001">
    <property type="protein sequence ID" value="SFJ99756.1"/>
    <property type="molecule type" value="Genomic_DNA"/>
</dbReference>
<sequence length="160" mass="18056">MIVRKLRIEKGLSQEQLAHMAGISTRTLQRIERGANASPETLKCIASALDTDFGDLRKEQDMPSASNGILPELSGKEQEAMEYVRDIRSFYMNLIQYAVVITALAVLNLLTSPGYLWFLWVAFGFGIGLVAHGLSVFEVINPFGGDWEKRQIKKRLRQRQ</sequence>
<accession>A0A1I3VZV0</accession>
<dbReference type="PANTHER" id="PTHR46797">
    <property type="entry name" value="HTH-TYPE TRANSCRIPTIONAL REGULATOR"/>
    <property type="match status" value="1"/>
</dbReference>
<keyword evidence="2" id="KW-1133">Transmembrane helix</keyword>
<dbReference type="InterPro" id="IPR025698">
    <property type="entry name" value="2TM_dom"/>
</dbReference>
<keyword evidence="1" id="KW-0238">DNA-binding</keyword>
<evidence type="ECO:0000313" key="4">
    <source>
        <dbReference type="EMBL" id="SFJ99756.1"/>
    </source>
</evidence>
<feature type="transmembrane region" description="Helical" evidence="2">
    <location>
        <begin position="117"/>
        <end position="140"/>
    </location>
</feature>
<dbReference type="InterPro" id="IPR050807">
    <property type="entry name" value="TransReg_Diox_bact_type"/>
</dbReference>
<dbReference type="RefSeq" id="WP_093516686.1">
    <property type="nucleotide sequence ID" value="NZ_FOSK01000001.1"/>
</dbReference>
<feature type="transmembrane region" description="Helical" evidence="2">
    <location>
        <begin position="90"/>
        <end position="111"/>
    </location>
</feature>
<dbReference type="InterPro" id="IPR010982">
    <property type="entry name" value="Lambda_DNA-bd_dom_sf"/>
</dbReference>
<proteinExistence type="predicted"/>
<keyword evidence="5" id="KW-1185">Reference proteome</keyword>
<organism evidence="4 5">
    <name type="scientific">Pseudovibrio ascidiaceicola</name>
    <dbReference type="NCBI Taxonomy" id="285279"/>
    <lineage>
        <taxon>Bacteria</taxon>
        <taxon>Pseudomonadati</taxon>
        <taxon>Pseudomonadota</taxon>
        <taxon>Alphaproteobacteria</taxon>
        <taxon>Hyphomicrobiales</taxon>
        <taxon>Stappiaceae</taxon>
        <taxon>Pseudovibrio</taxon>
    </lineage>
</organism>
<protein>
    <submittedName>
        <fullName evidence="4">Transcriptional regulator, contains XRE-family HTH domain</fullName>
    </submittedName>
</protein>
<feature type="domain" description="HTH cro/C1-type" evidence="3">
    <location>
        <begin position="3"/>
        <end position="56"/>
    </location>
</feature>
<evidence type="ECO:0000259" key="3">
    <source>
        <dbReference type="PROSITE" id="PS50943"/>
    </source>
</evidence>
<keyword evidence="2" id="KW-0472">Membrane</keyword>